<keyword evidence="4 5" id="KW-0472">Membrane</keyword>
<feature type="transmembrane region" description="Helical" evidence="5">
    <location>
        <begin position="336"/>
        <end position="359"/>
    </location>
</feature>
<dbReference type="PANTHER" id="PTHR33507:SF3">
    <property type="entry name" value="INNER MEMBRANE PROTEIN YBBJ"/>
    <property type="match status" value="1"/>
</dbReference>
<keyword evidence="6" id="KW-0732">Signal</keyword>
<dbReference type="InterPro" id="IPR012340">
    <property type="entry name" value="NA-bd_OB-fold"/>
</dbReference>
<gene>
    <name evidence="10" type="ORF">F3059_07220</name>
</gene>
<feature type="signal peptide" evidence="6">
    <location>
        <begin position="1"/>
        <end position="21"/>
    </location>
</feature>
<evidence type="ECO:0000256" key="1">
    <source>
        <dbReference type="ARBA" id="ARBA00004141"/>
    </source>
</evidence>
<dbReference type="EMBL" id="WACR01000005">
    <property type="protein sequence ID" value="KAB1064479.1"/>
    <property type="molecule type" value="Genomic_DNA"/>
</dbReference>
<dbReference type="Gene3D" id="2.40.50.140">
    <property type="entry name" value="Nucleic acid-binding proteins"/>
    <property type="match status" value="1"/>
</dbReference>
<evidence type="ECO:0000259" key="8">
    <source>
        <dbReference type="Pfam" id="PF24961"/>
    </source>
</evidence>
<feature type="transmembrane region" description="Helical" evidence="5">
    <location>
        <begin position="222"/>
        <end position="245"/>
    </location>
</feature>
<feature type="chain" id="PRO_5026661182" evidence="6">
    <location>
        <begin position="22"/>
        <end position="446"/>
    </location>
</feature>
<evidence type="ECO:0000256" key="5">
    <source>
        <dbReference type="SAM" id="Phobius"/>
    </source>
</evidence>
<reference evidence="10 11" key="1">
    <citation type="submission" date="2019-09" db="EMBL/GenBank/DDBJ databases">
        <title>Genomes of Cryomorphaceae.</title>
        <authorList>
            <person name="Bowman J.P."/>
        </authorList>
    </citation>
    <scope>NUCLEOTIDE SEQUENCE [LARGE SCALE GENOMIC DNA]</scope>
    <source>
        <strain evidence="10 11">KCTC 52047</strain>
    </source>
</reference>
<dbReference type="CDD" id="cd07021">
    <property type="entry name" value="Clp_protease_NfeD_like"/>
    <property type="match status" value="1"/>
</dbReference>
<evidence type="ECO:0000256" key="6">
    <source>
        <dbReference type="SAM" id="SignalP"/>
    </source>
</evidence>
<keyword evidence="2 5" id="KW-0812">Transmembrane</keyword>
<evidence type="ECO:0000256" key="3">
    <source>
        <dbReference type="ARBA" id="ARBA00022989"/>
    </source>
</evidence>
<dbReference type="GO" id="GO:0005886">
    <property type="term" value="C:plasma membrane"/>
    <property type="evidence" value="ECO:0007669"/>
    <property type="project" value="TreeGrafter"/>
</dbReference>
<dbReference type="PANTHER" id="PTHR33507">
    <property type="entry name" value="INNER MEMBRANE PROTEIN YBBJ"/>
    <property type="match status" value="1"/>
</dbReference>
<feature type="transmembrane region" description="Helical" evidence="5">
    <location>
        <begin position="252"/>
        <end position="272"/>
    </location>
</feature>
<dbReference type="InterPro" id="IPR002810">
    <property type="entry name" value="NfeD-like_C"/>
</dbReference>
<name>A0A6N6M4R9_9FLAO</name>
<dbReference type="AlphaFoldDB" id="A0A6N6M4R9"/>
<feature type="domain" description="NfeD integral membrane" evidence="8">
    <location>
        <begin position="231"/>
        <end position="352"/>
    </location>
</feature>
<sequence>MRNIFLFFIFFLSLFTVRAEQADTATRVYIFDIHEAIAPPSWRITQEAFREADEWDADIIFLNLNTYGGQVDMADSIRTKILNSPKPVYVLVENNAASAGALISIACDKIFMQPGSTIGAATVVDQSGKPVPDKYQSYMRNKMRATAEETGRDPDMAEAMVDPDKYIKGVSDSGKVLTFTTSAAIENGFCEAEMRTIPNALRYLEITNFETKKYKPTTIDKIIGWLINPAISGVLILIIIGGIYFELQTPGLGFPILASIGAALMFFAPYYLEGLADNWEILLFVVGLVLLALEVFVIPGFGVAGIGGIICIVGGLVFSMIGNVGFDFSGVSPNNFLGSLATVLVAITASLLFALFFGTKLLNTGPLKKIVLSSTQQKSEGFVSNKDVNATLTGKTGTTYTELRPGGKVKIDNAYFDAFSIEGYIAEGVEIEVVSTQGAQVRVRTK</sequence>
<feature type="domain" description="NfeD-like C-terminal" evidence="7">
    <location>
        <begin position="391"/>
        <end position="444"/>
    </location>
</feature>
<evidence type="ECO:0000256" key="4">
    <source>
        <dbReference type="ARBA" id="ARBA00023136"/>
    </source>
</evidence>
<dbReference type="RefSeq" id="WP_151167691.1">
    <property type="nucleotide sequence ID" value="NZ_WACR01000005.1"/>
</dbReference>
<dbReference type="Pfam" id="PF24961">
    <property type="entry name" value="NfeD_membrane"/>
    <property type="match status" value="1"/>
</dbReference>
<protein>
    <submittedName>
        <fullName evidence="10">Nodulation protein NfeD</fullName>
    </submittedName>
</protein>
<evidence type="ECO:0000256" key="2">
    <source>
        <dbReference type="ARBA" id="ARBA00022692"/>
    </source>
</evidence>
<keyword evidence="3 5" id="KW-1133">Transmembrane helix</keyword>
<feature type="domain" description="NfeD1b N-terminal" evidence="9">
    <location>
        <begin position="28"/>
        <end position="208"/>
    </location>
</feature>
<comment type="caution">
    <text evidence="10">The sequence shown here is derived from an EMBL/GenBank/DDBJ whole genome shotgun (WGS) entry which is preliminary data.</text>
</comment>
<dbReference type="InterPro" id="IPR056739">
    <property type="entry name" value="NfeD_membrane"/>
</dbReference>
<evidence type="ECO:0000313" key="11">
    <source>
        <dbReference type="Proteomes" id="UP000435357"/>
    </source>
</evidence>
<feature type="transmembrane region" description="Helical" evidence="5">
    <location>
        <begin position="278"/>
        <end position="297"/>
    </location>
</feature>
<dbReference type="InterPro" id="IPR056738">
    <property type="entry name" value="NfeD1b_N"/>
</dbReference>
<dbReference type="Proteomes" id="UP000435357">
    <property type="component" value="Unassembled WGS sequence"/>
</dbReference>
<evidence type="ECO:0000259" key="9">
    <source>
        <dbReference type="Pfam" id="PF25145"/>
    </source>
</evidence>
<dbReference type="InterPro" id="IPR052165">
    <property type="entry name" value="Membrane_assoc_protease"/>
</dbReference>
<dbReference type="SUPFAM" id="SSF141322">
    <property type="entry name" value="NfeD domain-like"/>
    <property type="match status" value="1"/>
</dbReference>
<dbReference type="InterPro" id="IPR029045">
    <property type="entry name" value="ClpP/crotonase-like_dom_sf"/>
</dbReference>
<keyword evidence="11" id="KW-1185">Reference proteome</keyword>
<comment type="subcellular location">
    <subcellularLocation>
        <location evidence="1">Membrane</location>
        <topology evidence="1">Multi-pass membrane protein</topology>
    </subcellularLocation>
</comment>
<feature type="transmembrane region" description="Helical" evidence="5">
    <location>
        <begin position="304"/>
        <end position="324"/>
    </location>
</feature>
<evidence type="ECO:0000313" key="10">
    <source>
        <dbReference type="EMBL" id="KAB1064479.1"/>
    </source>
</evidence>
<organism evidence="10 11">
    <name type="scientific">Salibacter halophilus</name>
    <dbReference type="NCBI Taxonomy" id="1803916"/>
    <lineage>
        <taxon>Bacteria</taxon>
        <taxon>Pseudomonadati</taxon>
        <taxon>Bacteroidota</taxon>
        <taxon>Flavobacteriia</taxon>
        <taxon>Flavobacteriales</taxon>
        <taxon>Salibacteraceae</taxon>
        <taxon>Salibacter</taxon>
    </lineage>
</organism>
<dbReference type="Pfam" id="PF25145">
    <property type="entry name" value="NfeD1b_N"/>
    <property type="match status" value="1"/>
</dbReference>
<dbReference type="Gene3D" id="3.90.226.10">
    <property type="entry name" value="2-enoyl-CoA Hydratase, Chain A, domain 1"/>
    <property type="match status" value="1"/>
</dbReference>
<dbReference type="SUPFAM" id="SSF52096">
    <property type="entry name" value="ClpP/crotonase"/>
    <property type="match status" value="1"/>
</dbReference>
<dbReference type="OrthoDB" id="9806253at2"/>
<proteinExistence type="predicted"/>
<accession>A0A6N6M4R9</accession>
<evidence type="ECO:0000259" key="7">
    <source>
        <dbReference type="Pfam" id="PF01957"/>
    </source>
</evidence>
<dbReference type="Pfam" id="PF01957">
    <property type="entry name" value="NfeD"/>
    <property type="match status" value="1"/>
</dbReference>